<evidence type="ECO:0000256" key="6">
    <source>
        <dbReference type="ARBA" id="ARBA00022847"/>
    </source>
</evidence>
<dbReference type="InterPro" id="IPR036259">
    <property type="entry name" value="MFS_trans_sf"/>
</dbReference>
<dbReference type="Gene3D" id="1.20.1250.20">
    <property type="entry name" value="MFS general substrate transporter like domains"/>
    <property type="match status" value="2"/>
</dbReference>
<dbReference type="FunFam" id="1.20.1250.20:FF:000001">
    <property type="entry name" value="Dicarboxylate MFS transporter"/>
    <property type="match status" value="1"/>
</dbReference>
<keyword evidence="4" id="KW-1003">Cell membrane</keyword>
<evidence type="ECO:0000259" key="12">
    <source>
        <dbReference type="PROSITE" id="PS50850"/>
    </source>
</evidence>
<comment type="similarity">
    <text evidence="2">Belongs to the major facilitator superfamily. Metabolite:H+ Symporter (MHS) family (TC 2.A.1.6) family.</text>
</comment>
<feature type="transmembrane region" description="Helical" evidence="11">
    <location>
        <begin position="189"/>
        <end position="208"/>
    </location>
</feature>
<dbReference type="PROSITE" id="PS00217">
    <property type="entry name" value="SUGAR_TRANSPORT_2"/>
    <property type="match status" value="1"/>
</dbReference>
<feature type="domain" description="Major facilitator superfamily (MFS) profile" evidence="12">
    <location>
        <begin position="16"/>
        <end position="428"/>
    </location>
</feature>
<comment type="function">
    <text evidence="9">May be a proton symporter involved in the uptake of osmolytes such as proline and glycine betaine.</text>
</comment>
<dbReference type="PROSITE" id="PS50850">
    <property type="entry name" value="MFS"/>
    <property type="match status" value="1"/>
</dbReference>
<dbReference type="OrthoDB" id="8953821at2"/>
<evidence type="ECO:0000256" key="1">
    <source>
        <dbReference type="ARBA" id="ARBA00004651"/>
    </source>
</evidence>
<evidence type="ECO:0000313" key="13">
    <source>
        <dbReference type="EMBL" id="SDH42365.1"/>
    </source>
</evidence>
<feature type="transmembrane region" description="Helical" evidence="11">
    <location>
        <begin position="115"/>
        <end position="134"/>
    </location>
</feature>
<dbReference type="AlphaFoldDB" id="A0A1G8CAH3"/>
<accession>A0A1G8CAH3</accession>
<keyword evidence="8 11" id="KW-0472">Membrane</keyword>
<dbReference type="InterPro" id="IPR005829">
    <property type="entry name" value="Sugar_transporter_CS"/>
</dbReference>
<gene>
    <name evidence="13" type="ORF">SAMN04489720_1218</name>
</gene>
<keyword evidence="5 11" id="KW-0812">Transmembrane</keyword>
<feature type="transmembrane region" description="Helical" evidence="11">
    <location>
        <begin position="309"/>
        <end position="328"/>
    </location>
</feature>
<feature type="transmembrane region" description="Helical" evidence="11">
    <location>
        <begin position="89"/>
        <end position="109"/>
    </location>
</feature>
<evidence type="ECO:0000256" key="3">
    <source>
        <dbReference type="ARBA" id="ARBA00022448"/>
    </source>
</evidence>
<feature type="transmembrane region" description="Helical" evidence="11">
    <location>
        <begin position="155"/>
        <end position="177"/>
    </location>
</feature>
<dbReference type="InterPro" id="IPR051084">
    <property type="entry name" value="H+-coupled_symporters"/>
</dbReference>
<keyword evidence="3" id="KW-0813">Transport</keyword>
<feature type="transmembrane region" description="Helical" evidence="11">
    <location>
        <begin position="277"/>
        <end position="297"/>
    </location>
</feature>
<dbReference type="PANTHER" id="PTHR43528:SF1">
    <property type="entry name" value="ALPHA-KETOGLUTARATE PERMEASE"/>
    <property type="match status" value="1"/>
</dbReference>
<evidence type="ECO:0000256" key="7">
    <source>
        <dbReference type="ARBA" id="ARBA00022989"/>
    </source>
</evidence>
<keyword evidence="6" id="KW-0769">Symport</keyword>
<dbReference type="PANTHER" id="PTHR43528">
    <property type="entry name" value="ALPHA-KETOGLUTARATE PERMEASE"/>
    <property type="match status" value="1"/>
</dbReference>
<evidence type="ECO:0000256" key="8">
    <source>
        <dbReference type="ARBA" id="ARBA00023136"/>
    </source>
</evidence>
<evidence type="ECO:0000256" key="5">
    <source>
        <dbReference type="ARBA" id="ARBA00022692"/>
    </source>
</evidence>
<dbReference type="Pfam" id="PF07690">
    <property type="entry name" value="MFS_1"/>
    <property type="match status" value="1"/>
</dbReference>
<evidence type="ECO:0000256" key="10">
    <source>
        <dbReference type="ARBA" id="ARBA00039918"/>
    </source>
</evidence>
<dbReference type="RefSeq" id="WP_092503358.1">
    <property type="nucleotide sequence ID" value="NZ_LT629695.1"/>
</dbReference>
<evidence type="ECO:0000256" key="11">
    <source>
        <dbReference type="SAM" id="Phobius"/>
    </source>
</evidence>
<feature type="transmembrane region" description="Helical" evidence="11">
    <location>
        <begin position="53"/>
        <end position="77"/>
    </location>
</feature>
<evidence type="ECO:0000313" key="14">
    <source>
        <dbReference type="Proteomes" id="UP000198822"/>
    </source>
</evidence>
<feature type="transmembrane region" description="Helical" evidence="11">
    <location>
        <begin position="334"/>
        <end position="361"/>
    </location>
</feature>
<dbReference type="GO" id="GO:0005886">
    <property type="term" value="C:plasma membrane"/>
    <property type="evidence" value="ECO:0007669"/>
    <property type="project" value="UniProtKB-SubCell"/>
</dbReference>
<keyword evidence="7 11" id="KW-1133">Transmembrane helix</keyword>
<proteinExistence type="inferred from homology"/>
<dbReference type="GO" id="GO:0015293">
    <property type="term" value="F:symporter activity"/>
    <property type="evidence" value="ECO:0007669"/>
    <property type="project" value="UniProtKB-KW"/>
</dbReference>
<dbReference type="SUPFAM" id="SSF103473">
    <property type="entry name" value="MFS general substrate transporter"/>
    <property type="match status" value="1"/>
</dbReference>
<feature type="transmembrane region" description="Helical" evidence="11">
    <location>
        <begin position="406"/>
        <end position="424"/>
    </location>
</feature>
<reference evidence="14" key="1">
    <citation type="submission" date="2016-10" db="EMBL/GenBank/DDBJ databases">
        <authorList>
            <person name="Varghese N."/>
            <person name="Submissions S."/>
        </authorList>
    </citation>
    <scope>NUCLEOTIDE SEQUENCE [LARGE SCALE GENOMIC DNA]</scope>
    <source>
        <strain evidence="14">DSM 22002</strain>
    </source>
</reference>
<dbReference type="Proteomes" id="UP000198822">
    <property type="component" value="Chromosome I"/>
</dbReference>
<evidence type="ECO:0000256" key="2">
    <source>
        <dbReference type="ARBA" id="ARBA00008240"/>
    </source>
</evidence>
<feature type="transmembrane region" description="Helical" evidence="11">
    <location>
        <begin position="28"/>
        <end position="47"/>
    </location>
</feature>
<comment type="subcellular location">
    <subcellularLocation>
        <location evidence="1">Cell membrane</location>
        <topology evidence="1">Multi-pass membrane protein</topology>
    </subcellularLocation>
</comment>
<sequence length="470" mass="49817">MSTSTTTAAAPSKAKVAVAVAVGNFMEWFDFAVYGFFAVIIGQLFFPPDTSEFVAILSSLAVFAVGFFMRPLGGFILGPIGDKYGRRTALAVSILAMGIATTIIGLLPVYATVGILAPILLVLCRCIQGLSAGGEWTGSAAYLIESTPTAHRGKFGSVISATAALAIIVGSLFALLLNSILSAEDLQTWGWRVPFLMAAPLALIGLYIRMRLGETPVYKAVEAKDEKEKAPVLRAFKENWRPILLTVAIAAVQGTGFYYLATFIVNYLMTVVGIERPLALAMSATGLSVYMVLCPIAGALSDRFGRRRLNIIGTIGYVLLPIPVFMIMSGADGAFAPVVLAMILLTMTQALVSVTTVVMLVELFPASNRSSASAIGFNFALAFIAGPASYVGVWLAGTTGNPVSPAWYLVVLALIALPFIWKWLPETAGRDITADHQAERGDALGLDLGHLEDHVPGATSAQPTATTEQR</sequence>
<dbReference type="InterPro" id="IPR011701">
    <property type="entry name" value="MFS"/>
</dbReference>
<feature type="transmembrane region" description="Helical" evidence="11">
    <location>
        <begin position="373"/>
        <end position="394"/>
    </location>
</feature>
<dbReference type="InterPro" id="IPR020846">
    <property type="entry name" value="MFS_dom"/>
</dbReference>
<dbReference type="PROSITE" id="PS00216">
    <property type="entry name" value="SUGAR_TRANSPORT_1"/>
    <property type="match status" value="1"/>
</dbReference>
<evidence type="ECO:0000256" key="4">
    <source>
        <dbReference type="ARBA" id="ARBA00022475"/>
    </source>
</evidence>
<keyword evidence="14" id="KW-1185">Reference proteome</keyword>
<dbReference type="EMBL" id="LT629695">
    <property type="protein sequence ID" value="SDH42365.1"/>
    <property type="molecule type" value="Genomic_DNA"/>
</dbReference>
<dbReference type="STRING" id="399736.SAMN04489720_1218"/>
<protein>
    <recommendedName>
        <fullName evidence="10">Putative proline/betaine transporter</fullName>
    </recommendedName>
</protein>
<organism evidence="13 14">
    <name type="scientific">Agrococcus jejuensis</name>
    <dbReference type="NCBI Taxonomy" id="399736"/>
    <lineage>
        <taxon>Bacteria</taxon>
        <taxon>Bacillati</taxon>
        <taxon>Actinomycetota</taxon>
        <taxon>Actinomycetes</taxon>
        <taxon>Micrococcales</taxon>
        <taxon>Microbacteriaceae</taxon>
        <taxon>Agrococcus</taxon>
    </lineage>
</organism>
<feature type="transmembrane region" description="Helical" evidence="11">
    <location>
        <begin position="243"/>
        <end position="265"/>
    </location>
</feature>
<evidence type="ECO:0000256" key="9">
    <source>
        <dbReference type="ARBA" id="ARBA00037295"/>
    </source>
</evidence>
<name>A0A1G8CAH3_9MICO</name>